<dbReference type="Proteomes" id="UP001239111">
    <property type="component" value="Chromosome 1"/>
</dbReference>
<name>A0ACC2PIB0_9HYME</name>
<sequence>MKPFRYTFSAVLKVRNTFPCSGSIISENHVLTAGSCIENSRYKPMREALQVIVGTTNYNDLGRTGSVIDVEKYFVPLEFYRKSRSEPKGQLRAGDIAILKLKKALNLINNMALSVIDLPREIMSHVDQTAALVGFGWDKIGWNPDPHVVPLGESSGQVRSAEVTILPIDYCQRSQTKTLNPEKHLCGHLNQYRRTDPHSTIPDRPAGACKGDIGGPLVWDQYLSFDQQPWGEPSTPNRASTVSSDRWCLWNSKWLKNLWSTRNTDETKTDLAVVGILSITSSHCDERKNPSVYTNVSFYMDFIQKALKDDFDPHTMFMQEVRSVPESNEINF</sequence>
<reference evidence="1" key="1">
    <citation type="submission" date="2023-04" db="EMBL/GenBank/DDBJ databases">
        <title>A chromosome-level genome assembly of the parasitoid wasp Eretmocerus hayati.</title>
        <authorList>
            <person name="Zhong Y."/>
            <person name="Liu S."/>
            <person name="Liu Y."/>
        </authorList>
    </citation>
    <scope>NUCLEOTIDE SEQUENCE</scope>
    <source>
        <strain evidence="1">ZJU_SS_LIU_2023</strain>
    </source>
</reference>
<evidence type="ECO:0000313" key="1">
    <source>
        <dbReference type="EMBL" id="KAJ8683107.1"/>
    </source>
</evidence>
<organism evidence="1 2">
    <name type="scientific">Eretmocerus hayati</name>
    <dbReference type="NCBI Taxonomy" id="131215"/>
    <lineage>
        <taxon>Eukaryota</taxon>
        <taxon>Metazoa</taxon>
        <taxon>Ecdysozoa</taxon>
        <taxon>Arthropoda</taxon>
        <taxon>Hexapoda</taxon>
        <taxon>Insecta</taxon>
        <taxon>Pterygota</taxon>
        <taxon>Neoptera</taxon>
        <taxon>Endopterygota</taxon>
        <taxon>Hymenoptera</taxon>
        <taxon>Apocrita</taxon>
        <taxon>Proctotrupomorpha</taxon>
        <taxon>Chalcidoidea</taxon>
        <taxon>Aphelinidae</taxon>
        <taxon>Aphelininae</taxon>
        <taxon>Eretmocerus</taxon>
    </lineage>
</organism>
<keyword evidence="2" id="KW-1185">Reference proteome</keyword>
<protein>
    <submittedName>
        <fullName evidence="1">Uncharacterized protein</fullName>
    </submittedName>
</protein>
<dbReference type="EMBL" id="CM056741">
    <property type="protein sequence ID" value="KAJ8683107.1"/>
    <property type="molecule type" value="Genomic_DNA"/>
</dbReference>
<accession>A0ACC2PIB0</accession>
<proteinExistence type="predicted"/>
<comment type="caution">
    <text evidence="1">The sequence shown here is derived from an EMBL/GenBank/DDBJ whole genome shotgun (WGS) entry which is preliminary data.</text>
</comment>
<gene>
    <name evidence="1" type="ORF">QAD02_018899</name>
</gene>
<evidence type="ECO:0000313" key="2">
    <source>
        <dbReference type="Proteomes" id="UP001239111"/>
    </source>
</evidence>